<dbReference type="HOGENOM" id="CLU_079190_1_0_9"/>
<dbReference type="KEGG" id="dai:Desaci_3703"/>
<dbReference type="Proteomes" id="UP000002892">
    <property type="component" value="Chromosome"/>
</dbReference>
<keyword evidence="2" id="KW-1185">Reference proteome</keyword>
<dbReference type="PANTHER" id="PTHR35276">
    <property type="entry name" value="S-ADENOSYL-L-METHIONINE-DEPENDENT METHYLTRANSFERASES SUPERFAMILY PROTEIN"/>
    <property type="match status" value="1"/>
</dbReference>
<sequence>MKDIFSNVIELAKKICKAKLTEGDRAVDCTMGNGNDTAFLSSLVGKDGRVYAFDIQEQALVNTSKKLQELNFLDRAVLICDGHETIEKYIKEPVRVFLFNLGYLPKGDHSITTQKETTLQAVQKCLNLLEPDGIILLVIYPGHDNGKAEQEALVRYSSTLDQKNYNVARICLTNQVNNPPELLCVEKVLPR</sequence>
<dbReference type="EMBL" id="CP003639">
    <property type="protein sequence ID" value="AFM42584.1"/>
    <property type="molecule type" value="Genomic_DNA"/>
</dbReference>
<dbReference type="Gene3D" id="3.40.50.150">
    <property type="entry name" value="Vaccinia Virus protein VP39"/>
    <property type="match status" value="1"/>
</dbReference>
<dbReference type="STRING" id="646529.Desaci_3703"/>
<dbReference type="GO" id="GO:0008168">
    <property type="term" value="F:methyltransferase activity"/>
    <property type="evidence" value="ECO:0007669"/>
    <property type="project" value="UniProtKB-KW"/>
</dbReference>
<organism evidence="1 2">
    <name type="scientific">Desulfosporosinus acidiphilus (strain DSM 22704 / JCM 16185 / SJ4)</name>
    <dbReference type="NCBI Taxonomy" id="646529"/>
    <lineage>
        <taxon>Bacteria</taxon>
        <taxon>Bacillati</taxon>
        <taxon>Bacillota</taxon>
        <taxon>Clostridia</taxon>
        <taxon>Eubacteriales</taxon>
        <taxon>Desulfitobacteriaceae</taxon>
        <taxon>Desulfosporosinus</taxon>
    </lineage>
</organism>
<dbReference type="GO" id="GO:0032259">
    <property type="term" value="P:methylation"/>
    <property type="evidence" value="ECO:0007669"/>
    <property type="project" value="UniProtKB-KW"/>
</dbReference>
<protein>
    <submittedName>
        <fullName evidence="1">Putative rRNA methylase</fullName>
    </submittedName>
</protein>
<evidence type="ECO:0000313" key="1">
    <source>
        <dbReference type="EMBL" id="AFM42584.1"/>
    </source>
</evidence>
<evidence type="ECO:0000313" key="2">
    <source>
        <dbReference type="Proteomes" id="UP000002892"/>
    </source>
</evidence>
<proteinExistence type="predicted"/>
<keyword evidence="1" id="KW-0808">Transferase</keyword>
<dbReference type="AlphaFoldDB" id="I4D9W0"/>
<name>I4D9W0_DESAJ</name>
<gene>
    <name evidence="1" type="ordered locus">Desaci_3703</name>
</gene>
<dbReference type="PANTHER" id="PTHR35276:SF1">
    <property type="entry name" value="TRNA (MNM(5)S(2)U34)-METHYLTRANSFERASE, CHLOROPLASTIC"/>
    <property type="match status" value="1"/>
</dbReference>
<keyword evidence="1" id="KW-0489">Methyltransferase</keyword>
<dbReference type="SUPFAM" id="SSF53335">
    <property type="entry name" value="S-adenosyl-L-methionine-dependent methyltransferases"/>
    <property type="match status" value="1"/>
</dbReference>
<dbReference type="InterPro" id="IPR029063">
    <property type="entry name" value="SAM-dependent_MTases_sf"/>
</dbReference>
<dbReference type="CDD" id="cd02440">
    <property type="entry name" value="AdoMet_MTases"/>
    <property type="match status" value="1"/>
</dbReference>
<reference evidence="1 2" key="1">
    <citation type="journal article" date="2012" name="J. Bacteriol.">
        <title>Complete genome sequences of Desulfosporosinus orientis DSM765T, Desulfosporosinus youngiae DSM17734T, Desulfosporosinus meridiei DSM13257T, and Desulfosporosinus acidiphilus DSM22704T.</title>
        <authorList>
            <person name="Pester M."/>
            <person name="Brambilla E."/>
            <person name="Alazard D."/>
            <person name="Rattei T."/>
            <person name="Weinmaier T."/>
            <person name="Han J."/>
            <person name="Lucas S."/>
            <person name="Lapidus A."/>
            <person name="Cheng J.F."/>
            <person name="Goodwin L."/>
            <person name="Pitluck S."/>
            <person name="Peters L."/>
            <person name="Ovchinnikova G."/>
            <person name="Teshima H."/>
            <person name="Detter J.C."/>
            <person name="Han C.S."/>
            <person name="Tapia R."/>
            <person name="Land M.L."/>
            <person name="Hauser L."/>
            <person name="Kyrpides N.C."/>
            <person name="Ivanova N.N."/>
            <person name="Pagani I."/>
            <person name="Huntmann M."/>
            <person name="Wei C.L."/>
            <person name="Davenport K.W."/>
            <person name="Daligault H."/>
            <person name="Chain P.S."/>
            <person name="Chen A."/>
            <person name="Mavromatis K."/>
            <person name="Markowitz V."/>
            <person name="Szeto E."/>
            <person name="Mikhailova N."/>
            <person name="Pati A."/>
            <person name="Wagner M."/>
            <person name="Woyke T."/>
            <person name="Ollivier B."/>
            <person name="Klenk H.P."/>
            <person name="Spring S."/>
            <person name="Loy A."/>
        </authorList>
    </citation>
    <scope>NUCLEOTIDE SEQUENCE [LARGE SCALE GENOMIC DNA]</scope>
    <source>
        <strain evidence="2">DSM 22704 / JCM 16185 / SJ4</strain>
    </source>
</reference>
<dbReference type="InterPro" id="IPR010719">
    <property type="entry name" value="MnmM_MeTrfase"/>
</dbReference>
<accession>I4D9W0</accession>
<dbReference type="Pfam" id="PF06962">
    <property type="entry name" value="rRNA_methylase"/>
    <property type="match status" value="1"/>
</dbReference>
<dbReference type="eggNOG" id="COG4123">
    <property type="taxonomic scope" value="Bacteria"/>
</dbReference>
<dbReference type="RefSeq" id="WP_014828572.1">
    <property type="nucleotide sequence ID" value="NC_018068.1"/>
</dbReference>